<feature type="region of interest" description="Disordered" evidence="1">
    <location>
        <begin position="1"/>
        <end position="20"/>
    </location>
</feature>
<keyword evidence="3" id="KW-1185">Reference proteome</keyword>
<dbReference type="Proteomes" id="UP001187415">
    <property type="component" value="Unassembled WGS sequence"/>
</dbReference>
<organism evidence="2 3">
    <name type="scientific">Channa striata</name>
    <name type="common">Snakehead murrel</name>
    <name type="synonym">Ophicephalus striatus</name>
    <dbReference type="NCBI Taxonomy" id="64152"/>
    <lineage>
        <taxon>Eukaryota</taxon>
        <taxon>Metazoa</taxon>
        <taxon>Chordata</taxon>
        <taxon>Craniata</taxon>
        <taxon>Vertebrata</taxon>
        <taxon>Euteleostomi</taxon>
        <taxon>Actinopterygii</taxon>
        <taxon>Neopterygii</taxon>
        <taxon>Teleostei</taxon>
        <taxon>Neoteleostei</taxon>
        <taxon>Acanthomorphata</taxon>
        <taxon>Anabantaria</taxon>
        <taxon>Anabantiformes</taxon>
        <taxon>Channoidei</taxon>
        <taxon>Channidae</taxon>
        <taxon>Channa</taxon>
    </lineage>
</organism>
<dbReference type="EMBL" id="JAUPFM010000179">
    <property type="protein sequence ID" value="KAK2811393.1"/>
    <property type="molecule type" value="Genomic_DNA"/>
</dbReference>
<gene>
    <name evidence="2" type="ORF">Q5P01_000223</name>
</gene>
<feature type="compositionally biased region" description="Basic and acidic residues" evidence="1">
    <location>
        <begin position="122"/>
        <end position="142"/>
    </location>
</feature>
<feature type="compositionally biased region" description="Basic and acidic residues" evidence="1">
    <location>
        <begin position="51"/>
        <end position="66"/>
    </location>
</feature>
<comment type="caution">
    <text evidence="2">The sequence shown here is derived from an EMBL/GenBank/DDBJ whole genome shotgun (WGS) entry which is preliminary data.</text>
</comment>
<evidence type="ECO:0000313" key="2">
    <source>
        <dbReference type="EMBL" id="KAK2811393.1"/>
    </source>
</evidence>
<evidence type="ECO:0000313" key="3">
    <source>
        <dbReference type="Proteomes" id="UP001187415"/>
    </source>
</evidence>
<evidence type="ECO:0000256" key="1">
    <source>
        <dbReference type="SAM" id="MobiDB-lite"/>
    </source>
</evidence>
<sequence>MISQEELMPSRYTRRQDPALVDRASKGNAVSAAFMEAWASVVMGPTRAARRANERAARRAKSDGPRGGRGRPTTPERHVRHGDPGALGRAEPTQFGMFKWFLANGNGNGERFPDVAKPLRAGFEERRGDDIRAGEESTRGRP</sequence>
<proteinExistence type="predicted"/>
<reference evidence="2" key="1">
    <citation type="submission" date="2023-07" db="EMBL/GenBank/DDBJ databases">
        <title>Chromosome-level Genome Assembly of Striped Snakehead (Channa striata).</title>
        <authorList>
            <person name="Liu H."/>
        </authorList>
    </citation>
    <scope>NUCLEOTIDE SEQUENCE</scope>
    <source>
        <strain evidence="2">Gz</strain>
        <tissue evidence="2">Muscle</tissue>
    </source>
</reference>
<accession>A0AA88LLY5</accession>
<name>A0AA88LLY5_CHASR</name>
<dbReference type="AlphaFoldDB" id="A0AA88LLY5"/>
<feature type="region of interest" description="Disordered" evidence="1">
    <location>
        <begin position="46"/>
        <end position="91"/>
    </location>
</feature>
<feature type="region of interest" description="Disordered" evidence="1">
    <location>
        <begin position="109"/>
        <end position="142"/>
    </location>
</feature>
<feature type="compositionally biased region" description="Basic and acidic residues" evidence="1">
    <location>
        <begin position="74"/>
        <end position="83"/>
    </location>
</feature>
<protein>
    <submittedName>
        <fullName evidence="2">Uncharacterized protein</fullName>
    </submittedName>
</protein>